<protein>
    <submittedName>
        <fullName evidence="6">TetR family transcriptional regulator</fullName>
    </submittedName>
</protein>
<reference evidence="6 7" key="1">
    <citation type="journal article" date="2019" name="Emerg. Microbes Infect.">
        <title>Comprehensive subspecies identification of 175 nontuberculous mycobacteria species based on 7547 genomic profiles.</title>
        <authorList>
            <person name="Matsumoto Y."/>
            <person name="Kinjo T."/>
            <person name="Motooka D."/>
            <person name="Nabeya D."/>
            <person name="Jung N."/>
            <person name="Uechi K."/>
            <person name="Horii T."/>
            <person name="Iida T."/>
            <person name="Fujita J."/>
            <person name="Nakamura S."/>
        </authorList>
    </citation>
    <scope>NUCLEOTIDE SEQUENCE [LARGE SCALE GENOMIC DNA]</scope>
    <source>
        <strain evidence="6 7">JCM 17423</strain>
    </source>
</reference>
<organism evidence="6 7">
    <name type="scientific">Mycolicibacterium litorale</name>
    <dbReference type="NCBI Taxonomy" id="758802"/>
    <lineage>
        <taxon>Bacteria</taxon>
        <taxon>Bacillati</taxon>
        <taxon>Actinomycetota</taxon>
        <taxon>Actinomycetes</taxon>
        <taxon>Mycobacteriales</taxon>
        <taxon>Mycobacteriaceae</taxon>
        <taxon>Mycolicibacterium</taxon>
    </lineage>
</organism>
<proteinExistence type="predicted"/>
<dbReference type="Pfam" id="PF00440">
    <property type="entry name" value="TetR_N"/>
    <property type="match status" value="1"/>
</dbReference>
<dbReference type="InterPro" id="IPR050109">
    <property type="entry name" value="HTH-type_TetR-like_transc_reg"/>
</dbReference>
<dbReference type="GO" id="GO:0003700">
    <property type="term" value="F:DNA-binding transcription factor activity"/>
    <property type="evidence" value="ECO:0007669"/>
    <property type="project" value="TreeGrafter"/>
</dbReference>
<evidence type="ECO:0000313" key="7">
    <source>
        <dbReference type="Proteomes" id="UP000466607"/>
    </source>
</evidence>
<dbReference type="RefSeq" id="WP_134058017.1">
    <property type="nucleotide sequence ID" value="NZ_AP022586.1"/>
</dbReference>
<dbReference type="Pfam" id="PF17925">
    <property type="entry name" value="TetR_C_20"/>
    <property type="match status" value="1"/>
</dbReference>
<keyword evidence="1" id="KW-0805">Transcription regulation</keyword>
<accession>A0AAD1MTC2</accession>
<sequence length="202" mass="22426">MDGTGNRSEDRLLDVVVEILGADGYDAVQLREVARRARVSLSTIYKRYATRDELILAALEAWMEDHRYSGVTPHARDAGTSLYEALMDLFRTIFEPWEQHPGMLTAYFRARSSPASGQKLLQRGLDVVVPAGLELLAGVDDDFIADLNAVVASVVYGLLGRFSTGEIVITEILPTLDRTVYWLTAGYEAKRSALPVHARDVR</sequence>
<dbReference type="SUPFAM" id="SSF46689">
    <property type="entry name" value="Homeodomain-like"/>
    <property type="match status" value="1"/>
</dbReference>
<keyword evidence="3" id="KW-0804">Transcription</keyword>
<evidence type="ECO:0000256" key="4">
    <source>
        <dbReference type="PROSITE-ProRule" id="PRU00335"/>
    </source>
</evidence>
<gene>
    <name evidence="6" type="ORF">MLIT_38160</name>
</gene>
<dbReference type="GO" id="GO:0000976">
    <property type="term" value="F:transcription cis-regulatory region binding"/>
    <property type="evidence" value="ECO:0007669"/>
    <property type="project" value="TreeGrafter"/>
</dbReference>
<dbReference type="Gene3D" id="1.10.357.10">
    <property type="entry name" value="Tetracycline Repressor, domain 2"/>
    <property type="match status" value="1"/>
</dbReference>
<feature type="DNA-binding region" description="H-T-H motif" evidence="4">
    <location>
        <begin position="29"/>
        <end position="48"/>
    </location>
</feature>
<dbReference type="InterPro" id="IPR009057">
    <property type="entry name" value="Homeodomain-like_sf"/>
</dbReference>
<dbReference type="AlphaFoldDB" id="A0AAD1MTC2"/>
<keyword evidence="7" id="KW-1185">Reference proteome</keyword>
<evidence type="ECO:0000256" key="3">
    <source>
        <dbReference type="ARBA" id="ARBA00023163"/>
    </source>
</evidence>
<dbReference type="Proteomes" id="UP000466607">
    <property type="component" value="Chromosome"/>
</dbReference>
<evidence type="ECO:0000256" key="1">
    <source>
        <dbReference type="ARBA" id="ARBA00023015"/>
    </source>
</evidence>
<evidence type="ECO:0000259" key="5">
    <source>
        <dbReference type="PROSITE" id="PS50977"/>
    </source>
</evidence>
<dbReference type="EMBL" id="AP022586">
    <property type="protein sequence ID" value="BBY18224.1"/>
    <property type="molecule type" value="Genomic_DNA"/>
</dbReference>
<evidence type="ECO:0000313" key="6">
    <source>
        <dbReference type="EMBL" id="BBY18224.1"/>
    </source>
</evidence>
<evidence type="ECO:0000256" key="2">
    <source>
        <dbReference type="ARBA" id="ARBA00023125"/>
    </source>
</evidence>
<dbReference type="InterPro" id="IPR001647">
    <property type="entry name" value="HTH_TetR"/>
</dbReference>
<feature type="domain" description="HTH tetR-type" evidence="5">
    <location>
        <begin position="6"/>
        <end position="66"/>
    </location>
</feature>
<dbReference type="InterPro" id="IPR041642">
    <property type="entry name" value="KstR_C"/>
</dbReference>
<keyword evidence="2 4" id="KW-0238">DNA-binding</keyword>
<name>A0AAD1MTC2_9MYCO</name>
<dbReference type="PROSITE" id="PS50977">
    <property type="entry name" value="HTH_TETR_2"/>
    <property type="match status" value="1"/>
</dbReference>
<dbReference type="PANTHER" id="PTHR30055">
    <property type="entry name" value="HTH-TYPE TRANSCRIPTIONAL REGULATOR RUTR"/>
    <property type="match status" value="1"/>
</dbReference>
<dbReference type="PANTHER" id="PTHR30055:SF234">
    <property type="entry name" value="HTH-TYPE TRANSCRIPTIONAL REGULATOR BETI"/>
    <property type="match status" value="1"/>
</dbReference>